<reference evidence="1 2" key="2">
    <citation type="journal article" date="2022" name="Mol. Ecol. Resour.">
        <title>The genomes of chicory, endive, great burdock and yacon provide insights into Asteraceae paleo-polyploidization history and plant inulin production.</title>
        <authorList>
            <person name="Fan W."/>
            <person name="Wang S."/>
            <person name="Wang H."/>
            <person name="Wang A."/>
            <person name="Jiang F."/>
            <person name="Liu H."/>
            <person name="Zhao H."/>
            <person name="Xu D."/>
            <person name="Zhang Y."/>
        </authorList>
    </citation>
    <scope>NUCLEOTIDE SEQUENCE [LARGE SCALE GENOMIC DNA]</scope>
    <source>
        <strain evidence="2">cv. Yunnan</strain>
        <tissue evidence="1">Leaves</tissue>
    </source>
</reference>
<accession>A0ACB9EAF8</accession>
<sequence>MKGWDYFSKDSFSISVEGVEFCPVDFEIDDENKVNIQPPDIEWAERLPFKWSKGLMSQEEVYFAFRKGLYINDSQQWFSISKKSKKRLMLPARAILQEEKLGLNLHSLRKSWIWKAQPAGSRFKEAAECSAKNRLAIAFQIEGQLLSPETIYACYLVFKLPANDSVFEGIVMTSFETPSSSKEPATIERHIYLLTPPNTPIIDQSYGQIPSRTRKIKGHPKLRKDGWMEIQVWEFVLGSSSNYFWMNGHLKSLNKWKFTGLLVQGIELRPAKVSWNYSNSVLL</sequence>
<organism evidence="1 2">
    <name type="scientific">Smallanthus sonchifolius</name>
    <dbReference type="NCBI Taxonomy" id="185202"/>
    <lineage>
        <taxon>Eukaryota</taxon>
        <taxon>Viridiplantae</taxon>
        <taxon>Streptophyta</taxon>
        <taxon>Embryophyta</taxon>
        <taxon>Tracheophyta</taxon>
        <taxon>Spermatophyta</taxon>
        <taxon>Magnoliopsida</taxon>
        <taxon>eudicotyledons</taxon>
        <taxon>Gunneridae</taxon>
        <taxon>Pentapetalae</taxon>
        <taxon>asterids</taxon>
        <taxon>campanulids</taxon>
        <taxon>Asterales</taxon>
        <taxon>Asteraceae</taxon>
        <taxon>Asteroideae</taxon>
        <taxon>Heliantheae alliance</taxon>
        <taxon>Millerieae</taxon>
        <taxon>Smallanthus</taxon>
    </lineage>
</organism>
<dbReference type="EMBL" id="CM042035">
    <property type="protein sequence ID" value="KAI3756008.1"/>
    <property type="molecule type" value="Genomic_DNA"/>
</dbReference>
<gene>
    <name evidence="1" type="ORF">L1987_55820</name>
</gene>
<name>A0ACB9EAF8_9ASTR</name>
<proteinExistence type="predicted"/>
<reference evidence="2" key="1">
    <citation type="journal article" date="2022" name="Mol. Ecol. Resour.">
        <title>The genomes of chicory, endive, great burdock and yacon provide insights into Asteraceae palaeo-polyploidization history and plant inulin production.</title>
        <authorList>
            <person name="Fan W."/>
            <person name="Wang S."/>
            <person name="Wang H."/>
            <person name="Wang A."/>
            <person name="Jiang F."/>
            <person name="Liu H."/>
            <person name="Zhao H."/>
            <person name="Xu D."/>
            <person name="Zhang Y."/>
        </authorList>
    </citation>
    <scope>NUCLEOTIDE SEQUENCE [LARGE SCALE GENOMIC DNA]</scope>
    <source>
        <strain evidence="2">cv. Yunnan</strain>
    </source>
</reference>
<dbReference type="Proteomes" id="UP001056120">
    <property type="component" value="Linkage Group LG18"/>
</dbReference>
<protein>
    <submittedName>
        <fullName evidence="1">Uncharacterized protein</fullName>
    </submittedName>
</protein>
<evidence type="ECO:0000313" key="2">
    <source>
        <dbReference type="Proteomes" id="UP001056120"/>
    </source>
</evidence>
<keyword evidence="2" id="KW-1185">Reference proteome</keyword>
<evidence type="ECO:0000313" key="1">
    <source>
        <dbReference type="EMBL" id="KAI3756008.1"/>
    </source>
</evidence>
<comment type="caution">
    <text evidence="1">The sequence shown here is derived from an EMBL/GenBank/DDBJ whole genome shotgun (WGS) entry which is preliminary data.</text>
</comment>